<reference evidence="2" key="1">
    <citation type="submission" date="2022-07" db="EMBL/GenBank/DDBJ databases">
        <title>Draft genome sequence of Zalerion maritima ATCC 34329, a (micro)plastics degrading marine fungus.</title>
        <authorList>
            <person name="Paco A."/>
            <person name="Goncalves M.F.M."/>
            <person name="Rocha-Santos T.A.P."/>
            <person name="Alves A."/>
        </authorList>
    </citation>
    <scope>NUCLEOTIDE SEQUENCE</scope>
    <source>
        <strain evidence="2">ATCC 34329</strain>
    </source>
</reference>
<gene>
    <name evidence="2" type="ORF">MKZ38_003926</name>
</gene>
<proteinExistence type="predicted"/>
<accession>A0AAD5RNH5</accession>
<dbReference type="AlphaFoldDB" id="A0AAD5RNH5"/>
<protein>
    <submittedName>
        <fullName evidence="2">Uncharacterized protein</fullName>
    </submittedName>
</protein>
<dbReference type="Proteomes" id="UP001201980">
    <property type="component" value="Unassembled WGS sequence"/>
</dbReference>
<evidence type="ECO:0000256" key="1">
    <source>
        <dbReference type="SAM" id="MobiDB-lite"/>
    </source>
</evidence>
<sequence length="127" mass="14326">MSYRTGAASNVGRIIPTYREGLLWRRAAQWERERGDKEEEREEEKGDEKGAGAGPGPEGTKRITQSPTSAREVRQPGDRCRPADKQPGREKRVTIHFSMDLPNNIVVTREIGTLARKYMRHIKPAAA</sequence>
<comment type="caution">
    <text evidence="2">The sequence shown here is derived from an EMBL/GenBank/DDBJ whole genome shotgun (WGS) entry which is preliminary data.</text>
</comment>
<feature type="compositionally biased region" description="Basic and acidic residues" evidence="1">
    <location>
        <begin position="71"/>
        <end position="92"/>
    </location>
</feature>
<name>A0AAD5RNH5_9PEZI</name>
<feature type="compositionally biased region" description="Basic and acidic residues" evidence="1">
    <location>
        <begin position="30"/>
        <end position="50"/>
    </location>
</feature>
<organism evidence="2 3">
    <name type="scientific">Zalerion maritima</name>
    <dbReference type="NCBI Taxonomy" id="339359"/>
    <lineage>
        <taxon>Eukaryota</taxon>
        <taxon>Fungi</taxon>
        <taxon>Dikarya</taxon>
        <taxon>Ascomycota</taxon>
        <taxon>Pezizomycotina</taxon>
        <taxon>Sordariomycetes</taxon>
        <taxon>Lulworthiomycetidae</taxon>
        <taxon>Lulworthiales</taxon>
        <taxon>Lulworthiaceae</taxon>
        <taxon>Zalerion</taxon>
    </lineage>
</organism>
<evidence type="ECO:0000313" key="2">
    <source>
        <dbReference type="EMBL" id="KAJ2898472.1"/>
    </source>
</evidence>
<feature type="region of interest" description="Disordered" evidence="1">
    <location>
        <begin position="30"/>
        <end position="92"/>
    </location>
</feature>
<evidence type="ECO:0000313" key="3">
    <source>
        <dbReference type="Proteomes" id="UP001201980"/>
    </source>
</evidence>
<keyword evidence="3" id="KW-1185">Reference proteome</keyword>
<dbReference type="EMBL" id="JAKWBI020000230">
    <property type="protein sequence ID" value="KAJ2898472.1"/>
    <property type="molecule type" value="Genomic_DNA"/>
</dbReference>